<dbReference type="NCBIfam" id="TIGR01395">
    <property type="entry name" value="FlgC"/>
    <property type="match status" value="1"/>
</dbReference>
<gene>
    <name evidence="9" type="ORF">GETHPA_19650</name>
</gene>
<dbReference type="InterPro" id="IPR019776">
    <property type="entry name" value="Flagellar_basal_body_rod_CS"/>
</dbReference>
<proteinExistence type="inferred from homology"/>
<evidence type="ECO:0000256" key="2">
    <source>
        <dbReference type="ARBA" id="ARBA00009677"/>
    </source>
</evidence>
<keyword evidence="9" id="KW-0966">Cell projection</keyword>
<keyword evidence="9" id="KW-0969">Cilium</keyword>
<accession>A0ABQ5Q6M4</accession>
<feature type="domain" description="Flagellar basal body rod protein N-terminal" evidence="7">
    <location>
        <begin position="7"/>
        <end position="35"/>
    </location>
</feature>
<evidence type="ECO:0000256" key="5">
    <source>
        <dbReference type="ARBA" id="ARBA00025933"/>
    </source>
</evidence>
<comment type="subcellular location">
    <subcellularLocation>
        <location evidence="1 6">Bacterial flagellum basal body</location>
    </subcellularLocation>
</comment>
<evidence type="ECO:0000259" key="7">
    <source>
        <dbReference type="Pfam" id="PF00460"/>
    </source>
</evidence>
<dbReference type="Proteomes" id="UP001165089">
    <property type="component" value="Unassembled WGS sequence"/>
</dbReference>
<comment type="similarity">
    <text evidence="2">Belongs to the flagella basal body rod proteins family.</text>
</comment>
<comment type="subunit">
    <text evidence="5 6">The basal body constitutes a major portion of the flagellar organelle and consists of four rings (L,P,S, and M) mounted on a central rod. The rod consists of about 26 subunits of FlgG in the distal portion, and FlgB, FlgC and FlgF are thought to build up the proximal portion of the rod with about 6 subunits each.</text>
</comment>
<sequence>MSINQILDIASSGLAAQRLRVQLIASNIANSETTRTKEGGPYRRRDAVFQAQDQGGFGEALSAAGVRVASIQTSQEPFLTRYEPGHPDADANGVVRYPNVNPVEEMVNLTEASRSYEANIASVRTAKSMASSALEILRVQ</sequence>
<dbReference type="PANTHER" id="PTHR30435">
    <property type="entry name" value="FLAGELLAR PROTEIN"/>
    <property type="match status" value="1"/>
</dbReference>
<dbReference type="InterPro" id="IPR001444">
    <property type="entry name" value="Flag_bb_rod_N"/>
</dbReference>
<evidence type="ECO:0000313" key="10">
    <source>
        <dbReference type="Proteomes" id="UP001165089"/>
    </source>
</evidence>
<evidence type="ECO:0000313" key="9">
    <source>
        <dbReference type="EMBL" id="GLH70432.1"/>
    </source>
</evidence>
<protein>
    <recommendedName>
        <fullName evidence="3 6">Flagellar basal-body rod protein FlgC</fullName>
    </recommendedName>
</protein>
<evidence type="ECO:0000256" key="3">
    <source>
        <dbReference type="ARBA" id="ARBA00017941"/>
    </source>
</evidence>
<keyword evidence="9" id="KW-0282">Flagellum</keyword>
<keyword evidence="10" id="KW-1185">Reference proteome</keyword>
<dbReference type="InterPro" id="IPR010930">
    <property type="entry name" value="Flg_bb/hook_C_dom"/>
</dbReference>
<name>A0ABQ5Q6M4_9BACT</name>
<keyword evidence="4 6" id="KW-0975">Bacterial flagellum</keyword>
<evidence type="ECO:0000256" key="4">
    <source>
        <dbReference type="ARBA" id="ARBA00023143"/>
    </source>
</evidence>
<evidence type="ECO:0000256" key="1">
    <source>
        <dbReference type="ARBA" id="ARBA00004117"/>
    </source>
</evidence>
<dbReference type="InterPro" id="IPR006299">
    <property type="entry name" value="FlgC"/>
</dbReference>
<dbReference type="Pfam" id="PF00460">
    <property type="entry name" value="Flg_bb_rod"/>
    <property type="match status" value="1"/>
</dbReference>
<dbReference type="PROSITE" id="PS00588">
    <property type="entry name" value="FLAGELLA_BB_ROD"/>
    <property type="match status" value="1"/>
</dbReference>
<reference evidence="9 10" key="1">
    <citation type="journal article" date="2023" name="Antonie Van Leeuwenhoek">
        <title>Mesoterricola silvestris gen. nov., sp. nov., Mesoterricola sediminis sp. nov., Geothrix oryzae sp. nov., Geothrix edaphica sp. nov., Geothrix rubra sp. nov., and Geothrix limicola sp. nov., six novel members of Acidobacteriota isolated from soils.</title>
        <authorList>
            <person name="Itoh H."/>
            <person name="Sugisawa Y."/>
            <person name="Mise K."/>
            <person name="Xu Z."/>
            <person name="Kuniyasu M."/>
            <person name="Ushijima N."/>
            <person name="Kawano K."/>
            <person name="Kobayashi E."/>
            <person name="Shiratori Y."/>
            <person name="Masuda Y."/>
            <person name="Senoo K."/>
        </authorList>
    </citation>
    <scope>NUCLEOTIDE SEQUENCE [LARGE SCALE GENOMIC DNA]</scope>
    <source>
        <strain evidence="9 10">Red803</strain>
    </source>
</reference>
<evidence type="ECO:0000259" key="8">
    <source>
        <dbReference type="Pfam" id="PF06429"/>
    </source>
</evidence>
<dbReference type="RefSeq" id="WP_420801394.1">
    <property type="nucleotide sequence ID" value="NZ_BSDD01000003.1"/>
</dbReference>
<dbReference type="EMBL" id="BSDD01000003">
    <property type="protein sequence ID" value="GLH70432.1"/>
    <property type="molecule type" value="Genomic_DNA"/>
</dbReference>
<comment type="caution">
    <text evidence="9">The sequence shown here is derived from an EMBL/GenBank/DDBJ whole genome shotgun (WGS) entry which is preliminary data.</text>
</comment>
<organism evidence="9 10">
    <name type="scientific">Geothrix rubra</name>
    <dbReference type="NCBI Taxonomy" id="2927977"/>
    <lineage>
        <taxon>Bacteria</taxon>
        <taxon>Pseudomonadati</taxon>
        <taxon>Acidobacteriota</taxon>
        <taxon>Holophagae</taxon>
        <taxon>Holophagales</taxon>
        <taxon>Holophagaceae</taxon>
        <taxon>Geothrix</taxon>
    </lineage>
</organism>
<feature type="domain" description="Flagellar basal-body/hook protein C-terminal" evidence="8">
    <location>
        <begin position="92"/>
        <end position="135"/>
    </location>
</feature>
<evidence type="ECO:0000256" key="6">
    <source>
        <dbReference type="RuleBase" id="RU362062"/>
    </source>
</evidence>
<dbReference type="Pfam" id="PF06429">
    <property type="entry name" value="Flg_bbr_C"/>
    <property type="match status" value="1"/>
</dbReference>
<dbReference type="PANTHER" id="PTHR30435:SF2">
    <property type="entry name" value="FLAGELLAR BASAL-BODY ROD PROTEIN FLGC"/>
    <property type="match status" value="1"/>
</dbReference>